<dbReference type="PROSITE" id="PS50928">
    <property type="entry name" value="ABC_TM1"/>
    <property type="match status" value="1"/>
</dbReference>
<keyword evidence="5 6" id="KW-0472">Membrane</keyword>
<dbReference type="SUPFAM" id="SSF161098">
    <property type="entry name" value="MetI-like"/>
    <property type="match status" value="1"/>
</dbReference>
<evidence type="ECO:0000313" key="9">
    <source>
        <dbReference type="Proteomes" id="UP000300879"/>
    </source>
</evidence>
<protein>
    <submittedName>
        <fullName evidence="8">ABC transporter, permease protein</fullName>
    </submittedName>
</protein>
<evidence type="ECO:0000256" key="4">
    <source>
        <dbReference type="ARBA" id="ARBA00022989"/>
    </source>
</evidence>
<keyword evidence="2 6" id="KW-0813">Transport</keyword>
<evidence type="ECO:0000256" key="6">
    <source>
        <dbReference type="RuleBase" id="RU363032"/>
    </source>
</evidence>
<reference evidence="8 9" key="1">
    <citation type="submission" date="2019-05" db="EMBL/GenBank/DDBJ databases">
        <authorList>
            <person name="Chen C."/>
        </authorList>
    </citation>
    <scope>NUCLEOTIDE SEQUENCE [LARGE SCALE GENOMIC DNA]</scope>
    <source>
        <strain evidence="8 9">HB172198</strain>
    </source>
</reference>
<dbReference type="GO" id="GO:0005886">
    <property type="term" value="C:plasma membrane"/>
    <property type="evidence" value="ECO:0007669"/>
    <property type="project" value="UniProtKB-SubCell"/>
</dbReference>
<feature type="domain" description="ABC transmembrane type-1" evidence="7">
    <location>
        <begin position="70"/>
        <end position="282"/>
    </location>
</feature>
<dbReference type="KEGG" id="palo:E6C60_2256"/>
<dbReference type="CDD" id="cd06261">
    <property type="entry name" value="TM_PBP2"/>
    <property type="match status" value="1"/>
</dbReference>
<evidence type="ECO:0000256" key="2">
    <source>
        <dbReference type="ARBA" id="ARBA00022448"/>
    </source>
</evidence>
<dbReference type="InterPro" id="IPR000515">
    <property type="entry name" value="MetI-like"/>
</dbReference>
<evidence type="ECO:0000256" key="1">
    <source>
        <dbReference type="ARBA" id="ARBA00004141"/>
    </source>
</evidence>
<comment type="similarity">
    <text evidence="6">Belongs to the binding-protein-dependent transport system permease family.</text>
</comment>
<keyword evidence="9" id="KW-1185">Reference proteome</keyword>
<feature type="transmembrane region" description="Helical" evidence="6">
    <location>
        <begin position="12"/>
        <end position="35"/>
    </location>
</feature>
<comment type="subcellular location">
    <subcellularLocation>
        <location evidence="6">Cell membrane</location>
        <topology evidence="6">Multi-pass membrane protein</topology>
    </subcellularLocation>
    <subcellularLocation>
        <location evidence="1">Membrane</location>
        <topology evidence="1">Multi-pass membrane protein</topology>
    </subcellularLocation>
</comment>
<proteinExistence type="inferred from homology"/>
<feature type="transmembrane region" description="Helical" evidence="6">
    <location>
        <begin position="206"/>
        <end position="228"/>
    </location>
</feature>
<dbReference type="OrthoDB" id="9785836at2"/>
<accession>A0A4P8XR71</accession>
<name>A0A4P8XR71_9BACL</name>
<feature type="transmembrane region" description="Helical" evidence="6">
    <location>
        <begin position="166"/>
        <end position="186"/>
    </location>
</feature>
<dbReference type="Pfam" id="PF00528">
    <property type="entry name" value="BPD_transp_1"/>
    <property type="match status" value="1"/>
</dbReference>
<evidence type="ECO:0000256" key="3">
    <source>
        <dbReference type="ARBA" id="ARBA00022692"/>
    </source>
</evidence>
<feature type="transmembrane region" description="Helical" evidence="6">
    <location>
        <begin position="65"/>
        <end position="95"/>
    </location>
</feature>
<dbReference type="RefSeq" id="WP_138225913.1">
    <property type="nucleotide sequence ID" value="NZ_CP040396.1"/>
</dbReference>
<keyword evidence="3 6" id="KW-0812">Transmembrane</keyword>
<dbReference type="InterPro" id="IPR052730">
    <property type="entry name" value="Sugar_ABC_transporter"/>
</dbReference>
<feature type="transmembrane region" description="Helical" evidence="6">
    <location>
        <begin position="264"/>
        <end position="283"/>
    </location>
</feature>
<dbReference type="Gene3D" id="1.10.3720.10">
    <property type="entry name" value="MetI-like"/>
    <property type="match status" value="1"/>
</dbReference>
<feature type="transmembrane region" description="Helical" evidence="6">
    <location>
        <begin position="107"/>
        <end position="128"/>
    </location>
</feature>
<dbReference type="Proteomes" id="UP000300879">
    <property type="component" value="Chromosome"/>
</dbReference>
<dbReference type="GO" id="GO:0055085">
    <property type="term" value="P:transmembrane transport"/>
    <property type="evidence" value="ECO:0007669"/>
    <property type="project" value="InterPro"/>
</dbReference>
<evidence type="ECO:0000313" key="8">
    <source>
        <dbReference type="EMBL" id="QCT02969.1"/>
    </source>
</evidence>
<evidence type="ECO:0000256" key="5">
    <source>
        <dbReference type="ARBA" id="ARBA00023136"/>
    </source>
</evidence>
<organism evidence="8 9">
    <name type="scientific">Paenibacillus algicola</name>
    <dbReference type="NCBI Taxonomy" id="2565926"/>
    <lineage>
        <taxon>Bacteria</taxon>
        <taxon>Bacillati</taxon>
        <taxon>Bacillota</taxon>
        <taxon>Bacilli</taxon>
        <taxon>Bacillales</taxon>
        <taxon>Paenibacillaceae</taxon>
        <taxon>Paenibacillus</taxon>
    </lineage>
</organism>
<dbReference type="EMBL" id="CP040396">
    <property type="protein sequence ID" value="QCT02969.1"/>
    <property type="molecule type" value="Genomic_DNA"/>
</dbReference>
<dbReference type="AlphaFoldDB" id="A0A4P8XR71"/>
<dbReference type="InterPro" id="IPR035906">
    <property type="entry name" value="MetI-like_sf"/>
</dbReference>
<dbReference type="PANTHER" id="PTHR43759:SF1">
    <property type="entry name" value="GLUCOSE IMPORT SYSTEM PERMEASE PROTEIN GLCT"/>
    <property type="match status" value="1"/>
</dbReference>
<dbReference type="PANTHER" id="PTHR43759">
    <property type="entry name" value="TREHALOSE TRANSPORT SYSTEM PERMEASE PROTEIN SUGA"/>
    <property type="match status" value="1"/>
</dbReference>
<keyword evidence="4 6" id="KW-1133">Transmembrane helix</keyword>
<evidence type="ECO:0000259" key="7">
    <source>
        <dbReference type="PROSITE" id="PS50928"/>
    </source>
</evidence>
<gene>
    <name evidence="8" type="ORF">E6C60_2256</name>
</gene>
<sequence>MFYSKSKKARLWLLAGMLLPSVLVILVPVGAGLWITGEQSLGYVPLIGQTELSLDVYRELFVSRIFYSSLSFSLMVSLFSTLISAVLAVLLALWLRRYVNKSKWLQFLIQFNLPLPHVVGAMAIWMLLGQSGYLSRLAYWAGIIQEPAAFPVLVQDQVGAGIILEYIWKEVPFIAVSIISILKAWVLPYERQLRLLGASSWQRFRLVTFPFMLPPLLSSSIIVFAYTFGSFEVPYILGSVSQPALPILAYEAYTNPDLTYRPEAMAINMVITLISVVLVFLYLKWGEHHTVQQS</sequence>